<dbReference type="Gene3D" id="3.30.70.270">
    <property type="match status" value="1"/>
</dbReference>
<dbReference type="OrthoDB" id="23692at2"/>
<comment type="caution">
    <text evidence="5">The sequence shown here is derived from an EMBL/GenBank/DDBJ whole genome shotgun (WGS) entry which is preliminary data.</text>
</comment>
<dbReference type="CDD" id="cd01949">
    <property type="entry name" value="GGDEF"/>
    <property type="match status" value="1"/>
</dbReference>
<dbReference type="SMART" id="SM00267">
    <property type="entry name" value="GGDEF"/>
    <property type="match status" value="1"/>
</dbReference>
<evidence type="ECO:0000259" key="4">
    <source>
        <dbReference type="PROSITE" id="PS50887"/>
    </source>
</evidence>
<organism evidence="5 6">
    <name type="scientific">Cryobacterium fucosi</name>
    <dbReference type="NCBI Taxonomy" id="1259157"/>
    <lineage>
        <taxon>Bacteria</taxon>
        <taxon>Bacillati</taxon>
        <taxon>Actinomycetota</taxon>
        <taxon>Actinomycetes</taxon>
        <taxon>Micrococcales</taxon>
        <taxon>Microbacteriaceae</taxon>
        <taxon>Cryobacterium</taxon>
    </lineage>
</organism>
<feature type="domain" description="Response regulatory" evidence="3">
    <location>
        <begin position="140"/>
        <end position="256"/>
    </location>
</feature>
<evidence type="ECO:0000256" key="2">
    <source>
        <dbReference type="SAM" id="MobiDB-lite"/>
    </source>
</evidence>
<dbReference type="InterPro" id="IPR029787">
    <property type="entry name" value="Nucleotide_cyclase"/>
</dbReference>
<feature type="modified residue" description="4-aspartylphosphate" evidence="1">
    <location>
        <position position="189"/>
    </location>
</feature>
<feature type="compositionally biased region" description="Gly residues" evidence="2">
    <location>
        <begin position="15"/>
        <end position="25"/>
    </location>
</feature>
<dbReference type="SUPFAM" id="SSF55073">
    <property type="entry name" value="Nucleotide cyclase"/>
    <property type="match status" value="1"/>
</dbReference>
<accession>A0A4R9B7G9</accession>
<dbReference type="GO" id="GO:0043709">
    <property type="term" value="P:cell adhesion involved in single-species biofilm formation"/>
    <property type="evidence" value="ECO:0007669"/>
    <property type="project" value="TreeGrafter"/>
</dbReference>
<keyword evidence="1" id="KW-0597">Phosphoprotein</keyword>
<dbReference type="GO" id="GO:1902201">
    <property type="term" value="P:negative regulation of bacterial-type flagellum-dependent cell motility"/>
    <property type="evidence" value="ECO:0007669"/>
    <property type="project" value="TreeGrafter"/>
</dbReference>
<dbReference type="PROSITE" id="PS50887">
    <property type="entry name" value="GGDEF"/>
    <property type="match status" value="1"/>
</dbReference>
<dbReference type="Gene3D" id="3.40.50.2300">
    <property type="match status" value="1"/>
</dbReference>
<dbReference type="SUPFAM" id="SSF52172">
    <property type="entry name" value="CheY-like"/>
    <property type="match status" value="1"/>
</dbReference>
<evidence type="ECO:0000259" key="3">
    <source>
        <dbReference type="PROSITE" id="PS50110"/>
    </source>
</evidence>
<dbReference type="AlphaFoldDB" id="A0A4R9B7G9"/>
<dbReference type="Pfam" id="PF00990">
    <property type="entry name" value="GGDEF"/>
    <property type="match status" value="1"/>
</dbReference>
<gene>
    <name evidence="5" type="ORF">E3T48_10705</name>
</gene>
<dbReference type="FunFam" id="3.30.70.270:FF:000001">
    <property type="entry name" value="Diguanylate cyclase domain protein"/>
    <property type="match status" value="1"/>
</dbReference>
<keyword evidence="6" id="KW-1185">Reference proteome</keyword>
<dbReference type="GO" id="GO:0000160">
    <property type="term" value="P:phosphorelay signal transduction system"/>
    <property type="evidence" value="ECO:0007669"/>
    <property type="project" value="InterPro"/>
</dbReference>
<proteinExistence type="predicted"/>
<protein>
    <submittedName>
        <fullName evidence="5">Diguanylate cyclase</fullName>
    </submittedName>
</protein>
<dbReference type="EMBL" id="SOHH01000073">
    <property type="protein sequence ID" value="TFD76038.1"/>
    <property type="molecule type" value="Genomic_DNA"/>
</dbReference>
<dbReference type="GO" id="GO:0005886">
    <property type="term" value="C:plasma membrane"/>
    <property type="evidence" value="ECO:0007669"/>
    <property type="project" value="TreeGrafter"/>
</dbReference>
<reference evidence="5 6" key="1">
    <citation type="submission" date="2019-03" db="EMBL/GenBank/DDBJ databases">
        <title>Genomics of glacier-inhabiting Cryobacterium strains.</title>
        <authorList>
            <person name="Liu Q."/>
            <person name="Xin Y.-H."/>
        </authorList>
    </citation>
    <scope>NUCLEOTIDE SEQUENCE [LARGE SCALE GENOMIC DNA]</scope>
    <source>
        <strain evidence="5 6">Hh4</strain>
    </source>
</reference>
<sequence length="443" mass="48085">MFSIRRGVLLPPGRGDAGGAHGGRAGPRARIRTRHRRGASRRSAPDRALRPRRRRQPRDRGRVARGILRPARRLRLRAAPVRRRRGPARPDRAGRGIHLRAGRLGWRPHPRRRPRGPGGPAVIGPAVTAATVTAAPGATTVLITDDSLVIRAVVRSHLEAAGYHVVEAVDGRAAIAHCRQTPPDVILLDIEMPGLDGYEVLEVLKADPLLMDLPVVFLTTLTDMDNVLRGLRGGAHDYLKKPFEPAELVARVAAAAHVKKLQDQLRQRNAELDLLSRTDALTGLSNRRHLEFVLAHYHADSVRHQDPLSVLLLDIDHFKRVNDGYGHPAGDVVLTEFASRLRATLREGDVAGRWGGEEFLVVLPRTGLEGAFALAERFRLDVAATPMRAEGVEIAVTVSGGCALGPLGTVAELVGRADTLLYSAKGAGRNRIAAEATVPSRTI</sequence>
<dbReference type="Pfam" id="PF00072">
    <property type="entry name" value="Response_reg"/>
    <property type="match status" value="1"/>
</dbReference>
<dbReference type="NCBIfam" id="TIGR00254">
    <property type="entry name" value="GGDEF"/>
    <property type="match status" value="1"/>
</dbReference>
<evidence type="ECO:0000256" key="1">
    <source>
        <dbReference type="PROSITE-ProRule" id="PRU00169"/>
    </source>
</evidence>
<dbReference type="InterPro" id="IPR043128">
    <property type="entry name" value="Rev_trsase/Diguanyl_cyclase"/>
</dbReference>
<name>A0A4R9B7G9_9MICO</name>
<dbReference type="PROSITE" id="PS50110">
    <property type="entry name" value="RESPONSE_REGULATORY"/>
    <property type="match status" value="1"/>
</dbReference>
<feature type="domain" description="GGDEF" evidence="4">
    <location>
        <begin position="306"/>
        <end position="437"/>
    </location>
</feature>
<dbReference type="GO" id="GO:0052621">
    <property type="term" value="F:diguanylate cyclase activity"/>
    <property type="evidence" value="ECO:0007669"/>
    <property type="project" value="TreeGrafter"/>
</dbReference>
<dbReference type="InterPro" id="IPR001789">
    <property type="entry name" value="Sig_transdc_resp-reg_receiver"/>
</dbReference>
<dbReference type="Proteomes" id="UP000298313">
    <property type="component" value="Unassembled WGS sequence"/>
</dbReference>
<evidence type="ECO:0000313" key="6">
    <source>
        <dbReference type="Proteomes" id="UP000298313"/>
    </source>
</evidence>
<feature type="region of interest" description="Disordered" evidence="2">
    <location>
        <begin position="1"/>
        <end position="64"/>
    </location>
</feature>
<dbReference type="InterPro" id="IPR011006">
    <property type="entry name" value="CheY-like_superfamily"/>
</dbReference>
<dbReference type="InterPro" id="IPR000160">
    <property type="entry name" value="GGDEF_dom"/>
</dbReference>
<evidence type="ECO:0000313" key="5">
    <source>
        <dbReference type="EMBL" id="TFD76038.1"/>
    </source>
</evidence>
<dbReference type="SMART" id="SM00448">
    <property type="entry name" value="REC"/>
    <property type="match status" value="1"/>
</dbReference>
<feature type="compositionally biased region" description="Basic residues" evidence="2">
    <location>
        <begin position="27"/>
        <end position="40"/>
    </location>
</feature>
<dbReference type="PANTHER" id="PTHR45138">
    <property type="entry name" value="REGULATORY COMPONENTS OF SENSORY TRANSDUCTION SYSTEM"/>
    <property type="match status" value="1"/>
</dbReference>
<dbReference type="PANTHER" id="PTHR45138:SF9">
    <property type="entry name" value="DIGUANYLATE CYCLASE DGCM-RELATED"/>
    <property type="match status" value="1"/>
</dbReference>
<dbReference type="InterPro" id="IPR050469">
    <property type="entry name" value="Diguanylate_Cyclase"/>
</dbReference>